<reference evidence="2" key="2">
    <citation type="submission" date="2021-10" db="EMBL/GenBank/DDBJ databases">
        <title>Phylogenomics reveals ancestral predisposition of the termite-cultivated fungus Termitomyces towards a domesticated lifestyle.</title>
        <authorList>
            <person name="Auxier B."/>
            <person name="Grum-Grzhimaylo A."/>
            <person name="Cardenas M.E."/>
            <person name="Lodge J.D."/>
            <person name="Laessoe T."/>
            <person name="Pedersen O."/>
            <person name="Smith M.E."/>
            <person name="Kuyper T.W."/>
            <person name="Franco-Molano E.A."/>
            <person name="Baroni T.J."/>
            <person name="Aanen D.K."/>
        </authorList>
    </citation>
    <scope>NUCLEOTIDE SEQUENCE</scope>
    <source>
        <strain evidence="2">D49</strain>
    </source>
</reference>
<feature type="region of interest" description="Disordered" evidence="1">
    <location>
        <begin position="140"/>
        <end position="160"/>
    </location>
</feature>
<reference evidence="2" key="1">
    <citation type="submission" date="2021-02" db="EMBL/GenBank/DDBJ databases">
        <authorList>
            <person name="Nieuwenhuis M."/>
            <person name="Van De Peppel L.J.J."/>
        </authorList>
    </citation>
    <scope>NUCLEOTIDE SEQUENCE</scope>
    <source>
        <strain evidence="2">D49</strain>
    </source>
</reference>
<sequence length="226" mass="25509">MADELQRGLQAPHSKPPPSERVIYVESDAAYVEPVEFVHILDADDTQLDQILAAHKTRAQPGYTALKHKQNPLVLTNHDFNRDKPATFNSKSQHIPTGSGTPQLTSKDKRASSGTPSTPFTSLAQDTAAQRLLASMREGNERVRRAHAPRAPARTASAEEAERWRLRDQVQKLRRANEVFREQRSMVYVPPPPPRDDSDIQHLRQEVDALRRENEIFRSLEGASRV</sequence>
<dbReference type="EMBL" id="JABCKI010006026">
    <property type="protein sequence ID" value="KAG5635771.1"/>
    <property type="molecule type" value="Genomic_DNA"/>
</dbReference>
<proteinExistence type="predicted"/>
<evidence type="ECO:0000313" key="2">
    <source>
        <dbReference type="EMBL" id="KAG5635771.1"/>
    </source>
</evidence>
<dbReference type="Proteomes" id="UP000717328">
    <property type="component" value="Unassembled WGS sequence"/>
</dbReference>
<dbReference type="AlphaFoldDB" id="A0A9P7K2M5"/>
<evidence type="ECO:0000256" key="1">
    <source>
        <dbReference type="SAM" id="MobiDB-lite"/>
    </source>
</evidence>
<keyword evidence="3" id="KW-1185">Reference proteome</keyword>
<feature type="compositionally biased region" description="Low complexity" evidence="1">
    <location>
        <begin position="149"/>
        <end position="158"/>
    </location>
</feature>
<accession>A0A9P7K2M5</accession>
<evidence type="ECO:0000313" key="3">
    <source>
        <dbReference type="Proteomes" id="UP000717328"/>
    </source>
</evidence>
<dbReference type="OrthoDB" id="3043595at2759"/>
<feature type="compositionally biased region" description="Polar residues" evidence="1">
    <location>
        <begin position="112"/>
        <end position="124"/>
    </location>
</feature>
<feature type="region of interest" description="Disordered" evidence="1">
    <location>
        <begin position="1"/>
        <end position="20"/>
    </location>
</feature>
<gene>
    <name evidence="2" type="ORF">H0H81_010151</name>
</gene>
<name>A0A9P7K2M5_9AGAR</name>
<comment type="caution">
    <text evidence="2">The sequence shown here is derived from an EMBL/GenBank/DDBJ whole genome shotgun (WGS) entry which is preliminary data.</text>
</comment>
<feature type="region of interest" description="Disordered" evidence="1">
    <location>
        <begin position="79"/>
        <end position="124"/>
    </location>
</feature>
<feature type="compositionally biased region" description="Polar residues" evidence="1">
    <location>
        <begin position="87"/>
        <end position="105"/>
    </location>
</feature>
<organism evidence="2 3">
    <name type="scientific">Sphagnurus paluster</name>
    <dbReference type="NCBI Taxonomy" id="117069"/>
    <lineage>
        <taxon>Eukaryota</taxon>
        <taxon>Fungi</taxon>
        <taxon>Dikarya</taxon>
        <taxon>Basidiomycota</taxon>
        <taxon>Agaricomycotina</taxon>
        <taxon>Agaricomycetes</taxon>
        <taxon>Agaricomycetidae</taxon>
        <taxon>Agaricales</taxon>
        <taxon>Tricholomatineae</taxon>
        <taxon>Lyophyllaceae</taxon>
        <taxon>Sphagnurus</taxon>
    </lineage>
</organism>
<protein>
    <submittedName>
        <fullName evidence="2">Uncharacterized protein</fullName>
    </submittedName>
</protein>